<evidence type="ECO:0000256" key="2">
    <source>
        <dbReference type="ARBA" id="ARBA00007400"/>
    </source>
</evidence>
<gene>
    <name evidence="9" type="ORF">J2T15_001782</name>
</gene>
<comment type="caution">
    <text evidence="9">The sequence shown here is derived from an EMBL/GenBank/DDBJ whole genome shotgun (WGS) entry which is preliminary data.</text>
</comment>
<dbReference type="Proteomes" id="UP001229346">
    <property type="component" value="Unassembled WGS sequence"/>
</dbReference>
<proteinExistence type="inferred from homology"/>
<evidence type="ECO:0000256" key="3">
    <source>
        <dbReference type="ARBA" id="ARBA00022475"/>
    </source>
</evidence>
<keyword evidence="10" id="KW-1185">Reference proteome</keyword>
<comment type="similarity">
    <text evidence="2">Belongs to the acyltransferase 3 family.</text>
</comment>
<organism evidence="9 10">
    <name type="scientific">Paenibacillus harenae</name>
    <dbReference type="NCBI Taxonomy" id="306543"/>
    <lineage>
        <taxon>Bacteria</taxon>
        <taxon>Bacillati</taxon>
        <taxon>Bacillota</taxon>
        <taxon>Bacilli</taxon>
        <taxon>Bacillales</taxon>
        <taxon>Paenibacillaceae</taxon>
        <taxon>Paenibacillus</taxon>
    </lineage>
</organism>
<dbReference type="InterPro" id="IPR002656">
    <property type="entry name" value="Acyl_transf_3_dom"/>
</dbReference>
<keyword evidence="5 7" id="KW-1133">Transmembrane helix</keyword>
<dbReference type="PANTHER" id="PTHR40074:SF2">
    <property type="entry name" value="O-ACETYLTRANSFERASE WECH"/>
    <property type="match status" value="1"/>
</dbReference>
<accession>A0ABT9TZB2</accession>
<dbReference type="EMBL" id="JAUSSU010000003">
    <property type="protein sequence ID" value="MDQ0112347.1"/>
    <property type="molecule type" value="Genomic_DNA"/>
</dbReference>
<feature type="transmembrane region" description="Helical" evidence="7">
    <location>
        <begin position="344"/>
        <end position="363"/>
    </location>
</feature>
<evidence type="ECO:0000313" key="10">
    <source>
        <dbReference type="Proteomes" id="UP001229346"/>
    </source>
</evidence>
<evidence type="ECO:0000256" key="6">
    <source>
        <dbReference type="ARBA" id="ARBA00023136"/>
    </source>
</evidence>
<feature type="transmembrane region" description="Helical" evidence="7">
    <location>
        <begin position="175"/>
        <end position="195"/>
    </location>
</feature>
<keyword evidence="3" id="KW-1003">Cell membrane</keyword>
<reference evidence="9 10" key="1">
    <citation type="submission" date="2023-07" db="EMBL/GenBank/DDBJ databases">
        <title>Sorghum-associated microbial communities from plants grown in Nebraska, USA.</title>
        <authorList>
            <person name="Schachtman D."/>
        </authorList>
    </citation>
    <scope>NUCLEOTIDE SEQUENCE [LARGE SCALE GENOMIC DNA]</scope>
    <source>
        <strain evidence="9 10">CC482</strain>
    </source>
</reference>
<feature type="transmembrane region" description="Helical" evidence="7">
    <location>
        <begin position="58"/>
        <end position="76"/>
    </location>
</feature>
<protein>
    <submittedName>
        <fullName evidence="9">Peptidoglycan/LPS O-acetylase OafA/YrhL</fullName>
    </submittedName>
</protein>
<evidence type="ECO:0000256" key="5">
    <source>
        <dbReference type="ARBA" id="ARBA00022989"/>
    </source>
</evidence>
<keyword evidence="4 7" id="KW-0812">Transmembrane</keyword>
<feature type="domain" description="Acyltransferase 3" evidence="8">
    <location>
        <begin position="14"/>
        <end position="362"/>
    </location>
</feature>
<sequence length="398" mass="45370">MSLTQSAKKPHLPELDIVRAIGIMAVVMIHSTSSAVNSYDHASSFYPVYVFLNMFSKFAVPVFIFLSGFVLFYNYFGKPWTLKSTGQFYKKRITKLAIPFILFSFFYWAFVKLVGPGFVDLKTFIGYFADPVFWDKLLIGKTYTHLYFIVIIIQFYLLAPLMLSVLKKFPALGNHIVWIGLLVQWLFIYKVVPLYGLTNTASYSFTYLFYFAAGAFIGIHYLKLAGWIKIRKQNASAGKISAWVALWTLFLGSSIYMVMNGYHFNAYNKFLISSKQLELVNEVQCVTAGLALIQLSHWIYDRWNKTLVRALLHIGATSFGIYLLHPVVTYFNRTVPTGGSSFLYHLWAATGFLIALLLPWLIVSLSARWKWHWLLFGPLPTSKKAAPSNTNSNISATL</sequence>
<evidence type="ECO:0000313" key="9">
    <source>
        <dbReference type="EMBL" id="MDQ0112347.1"/>
    </source>
</evidence>
<comment type="subcellular location">
    <subcellularLocation>
        <location evidence="1">Cell membrane</location>
        <topology evidence="1">Multi-pass membrane protein</topology>
    </subcellularLocation>
</comment>
<dbReference type="RefSeq" id="WP_307203123.1">
    <property type="nucleotide sequence ID" value="NZ_JAUSSU010000003.1"/>
</dbReference>
<feature type="transmembrane region" description="Helical" evidence="7">
    <location>
        <begin position="307"/>
        <end position="324"/>
    </location>
</feature>
<feature type="transmembrane region" description="Helical" evidence="7">
    <location>
        <begin position="144"/>
        <end position="163"/>
    </location>
</feature>
<dbReference type="Pfam" id="PF01757">
    <property type="entry name" value="Acyl_transf_3"/>
    <property type="match status" value="1"/>
</dbReference>
<dbReference type="PANTHER" id="PTHR40074">
    <property type="entry name" value="O-ACETYLTRANSFERASE WECH"/>
    <property type="match status" value="1"/>
</dbReference>
<name>A0ABT9TZB2_PAEHA</name>
<feature type="transmembrane region" description="Helical" evidence="7">
    <location>
        <begin position="96"/>
        <end position="114"/>
    </location>
</feature>
<evidence type="ECO:0000259" key="8">
    <source>
        <dbReference type="Pfam" id="PF01757"/>
    </source>
</evidence>
<keyword evidence="6 7" id="KW-0472">Membrane</keyword>
<evidence type="ECO:0000256" key="7">
    <source>
        <dbReference type="SAM" id="Phobius"/>
    </source>
</evidence>
<evidence type="ECO:0000256" key="1">
    <source>
        <dbReference type="ARBA" id="ARBA00004651"/>
    </source>
</evidence>
<evidence type="ECO:0000256" key="4">
    <source>
        <dbReference type="ARBA" id="ARBA00022692"/>
    </source>
</evidence>
<feature type="transmembrane region" description="Helical" evidence="7">
    <location>
        <begin position="279"/>
        <end position="300"/>
    </location>
</feature>
<feature type="transmembrane region" description="Helical" evidence="7">
    <location>
        <begin position="207"/>
        <end position="228"/>
    </location>
</feature>
<feature type="transmembrane region" description="Helical" evidence="7">
    <location>
        <begin position="20"/>
        <end position="38"/>
    </location>
</feature>
<feature type="transmembrane region" description="Helical" evidence="7">
    <location>
        <begin position="240"/>
        <end position="259"/>
    </location>
</feature>